<feature type="chain" id="PRO_5004749305" description="Trm112p-like protein" evidence="1">
    <location>
        <begin position="17"/>
        <end position="104"/>
    </location>
</feature>
<evidence type="ECO:0008006" key="5">
    <source>
        <dbReference type="Google" id="ProtNLM"/>
    </source>
</evidence>
<sequence length="104" mass="12101">MRLTCLLLVACPNCQGELKASVESFEVNDINDEFAQIKVKKIIEKFGETIIRNMITDLQWDQPQTQQEWIQILLQKSILDGTLKCVKCDKTYKIIKRLPIFVDE</sequence>
<dbReference type="EMBL" id="KI546040">
    <property type="protein sequence ID" value="EST47492.1"/>
    <property type="molecule type" value="Genomic_DNA"/>
</dbReference>
<reference evidence="3" key="2">
    <citation type="submission" date="2020-12" db="EMBL/GenBank/DDBJ databases">
        <title>New Spironucleus salmonicida genome in near-complete chromosomes.</title>
        <authorList>
            <person name="Xu F."/>
            <person name="Kurt Z."/>
            <person name="Jimenez-Gonzalez A."/>
            <person name="Astvaldsson A."/>
            <person name="Andersson J.O."/>
            <person name="Svard S.G."/>
        </authorList>
    </citation>
    <scope>NUCLEOTIDE SEQUENCE</scope>
    <source>
        <strain evidence="3">ATCC 50377</strain>
    </source>
</reference>
<evidence type="ECO:0000313" key="4">
    <source>
        <dbReference type="Proteomes" id="UP000018208"/>
    </source>
</evidence>
<feature type="signal peptide" evidence="1">
    <location>
        <begin position="1"/>
        <end position="16"/>
    </location>
</feature>
<evidence type="ECO:0000313" key="3">
    <source>
        <dbReference type="EMBL" id="KAH0570695.1"/>
    </source>
</evidence>
<dbReference type="Proteomes" id="UP000018208">
    <property type="component" value="Unassembled WGS sequence"/>
</dbReference>
<proteinExistence type="predicted"/>
<reference evidence="2 3" key="1">
    <citation type="journal article" date="2014" name="PLoS Genet.">
        <title>The Genome of Spironucleus salmonicida Highlights a Fish Pathogen Adapted to Fluctuating Environments.</title>
        <authorList>
            <person name="Xu F."/>
            <person name="Jerlstrom-Hultqvist J."/>
            <person name="Einarsson E."/>
            <person name="Astvaldsson A."/>
            <person name="Svard S.G."/>
            <person name="Andersson J.O."/>
        </authorList>
    </citation>
    <scope>NUCLEOTIDE SEQUENCE</scope>
    <source>
        <strain evidence="3">ATCC 50377</strain>
    </source>
</reference>
<keyword evidence="1" id="KW-0732">Signal</keyword>
<protein>
    <recommendedName>
        <fullName evidence="5">Trm112p-like protein</fullName>
    </recommendedName>
</protein>
<name>V6LS55_9EUKA</name>
<dbReference type="AlphaFoldDB" id="V6LS55"/>
<dbReference type="VEuPathDB" id="GiardiaDB:SS50377_26981"/>
<accession>V6LS55</accession>
<dbReference type="EMBL" id="AUWU02000007">
    <property type="protein sequence ID" value="KAH0570695.1"/>
    <property type="molecule type" value="Genomic_DNA"/>
</dbReference>
<evidence type="ECO:0000313" key="2">
    <source>
        <dbReference type="EMBL" id="EST47492.1"/>
    </source>
</evidence>
<keyword evidence="4" id="KW-1185">Reference proteome</keyword>
<organism evidence="2">
    <name type="scientific">Spironucleus salmonicida</name>
    <dbReference type="NCBI Taxonomy" id="348837"/>
    <lineage>
        <taxon>Eukaryota</taxon>
        <taxon>Metamonada</taxon>
        <taxon>Diplomonadida</taxon>
        <taxon>Hexamitidae</taxon>
        <taxon>Hexamitinae</taxon>
        <taxon>Spironucleus</taxon>
    </lineage>
</organism>
<dbReference type="Gene3D" id="2.20.25.10">
    <property type="match status" value="1"/>
</dbReference>
<evidence type="ECO:0000256" key="1">
    <source>
        <dbReference type="SAM" id="SignalP"/>
    </source>
</evidence>
<gene>
    <name evidence="2" type="ORF">SS50377_12478</name>
    <name evidence="3" type="ORF">SS50377_26981</name>
</gene>